<dbReference type="NCBIfam" id="NF008354">
    <property type="entry name" value="PRK11143.1"/>
    <property type="match status" value="1"/>
</dbReference>
<dbReference type="PANTHER" id="PTHR43620">
    <property type="entry name" value="GLYCEROPHOSPHORYL DIESTER PHOSPHODIESTERASE"/>
    <property type="match status" value="1"/>
</dbReference>
<evidence type="ECO:0000256" key="1">
    <source>
        <dbReference type="ARBA" id="ARBA00007277"/>
    </source>
</evidence>
<dbReference type="GO" id="GO:0008889">
    <property type="term" value="F:glycerophosphodiester phosphodiesterase activity"/>
    <property type="evidence" value="ECO:0007669"/>
    <property type="project" value="UniProtKB-EC"/>
</dbReference>
<keyword evidence="3" id="KW-0732">Signal</keyword>
<dbReference type="GO" id="GO:0006629">
    <property type="term" value="P:lipid metabolic process"/>
    <property type="evidence" value="ECO:0007669"/>
    <property type="project" value="InterPro"/>
</dbReference>
<dbReference type="PANTHER" id="PTHR43620:SF7">
    <property type="entry name" value="GLYCEROPHOSPHODIESTER PHOSPHODIESTERASE GDPD5-RELATED"/>
    <property type="match status" value="1"/>
</dbReference>
<dbReference type="SUPFAM" id="SSF51695">
    <property type="entry name" value="PLC-like phosphodiesterases"/>
    <property type="match status" value="1"/>
</dbReference>
<feature type="domain" description="GP-PDE" evidence="7">
    <location>
        <begin position="24"/>
        <end position="325"/>
    </location>
</feature>
<reference evidence="8" key="2">
    <citation type="submission" date="2020-08" db="EMBL/GenBank/DDBJ databases">
        <authorList>
            <person name="Lai Q."/>
        </authorList>
    </citation>
    <scope>NUCLEOTIDE SEQUENCE</scope>
    <source>
        <strain evidence="8">S27-2</strain>
    </source>
</reference>
<comment type="caution">
    <text evidence="8">The sequence shown here is derived from an EMBL/GenBank/DDBJ whole genome shotgun (WGS) entry which is preliminary data.</text>
</comment>
<dbReference type="PROSITE" id="PS51704">
    <property type="entry name" value="GP_PDE"/>
    <property type="match status" value="1"/>
</dbReference>
<keyword evidence="5 8" id="KW-0378">Hydrolase</keyword>
<dbReference type="EC" id="3.1.4.46" evidence="2"/>
<comment type="catalytic activity">
    <reaction evidence="6">
        <text>a sn-glycero-3-phosphodiester + H2O = an alcohol + sn-glycerol 3-phosphate + H(+)</text>
        <dbReference type="Rhea" id="RHEA:12969"/>
        <dbReference type="ChEBI" id="CHEBI:15377"/>
        <dbReference type="ChEBI" id="CHEBI:15378"/>
        <dbReference type="ChEBI" id="CHEBI:30879"/>
        <dbReference type="ChEBI" id="CHEBI:57597"/>
        <dbReference type="ChEBI" id="CHEBI:83408"/>
        <dbReference type="EC" id="3.1.4.46"/>
    </reaction>
</comment>
<dbReference type="EMBL" id="JACNEP010000010">
    <property type="protein sequence ID" value="MBC3766820.1"/>
    <property type="molecule type" value="Genomic_DNA"/>
</dbReference>
<evidence type="ECO:0000259" key="7">
    <source>
        <dbReference type="PROSITE" id="PS51704"/>
    </source>
</evidence>
<gene>
    <name evidence="8" type="primary">glpQ</name>
    <name evidence="8" type="ORF">H8B19_13115</name>
</gene>
<evidence type="ECO:0000256" key="3">
    <source>
        <dbReference type="ARBA" id="ARBA00022729"/>
    </source>
</evidence>
<evidence type="ECO:0000313" key="9">
    <source>
        <dbReference type="Proteomes" id="UP000601768"/>
    </source>
</evidence>
<keyword evidence="4" id="KW-0319">Glycerol metabolism</keyword>
<protein>
    <recommendedName>
        <fullName evidence="2">glycerophosphodiester phosphodiesterase</fullName>
        <ecNumber evidence="2">3.1.4.46</ecNumber>
    </recommendedName>
</protein>
<organism evidence="8 9">
    <name type="scientific">Neptunicella marina</name>
    <dbReference type="NCBI Taxonomy" id="2125989"/>
    <lineage>
        <taxon>Bacteria</taxon>
        <taxon>Pseudomonadati</taxon>
        <taxon>Pseudomonadota</taxon>
        <taxon>Gammaproteobacteria</taxon>
        <taxon>Alteromonadales</taxon>
        <taxon>Alteromonadaceae</taxon>
        <taxon>Neptunicella</taxon>
    </lineage>
</organism>
<dbReference type="GO" id="GO:0042597">
    <property type="term" value="C:periplasmic space"/>
    <property type="evidence" value="ECO:0007669"/>
    <property type="project" value="TreeGrafter"/>
</dbReference>
<dbReference type="Proteomes" id="UP000601768">
    <property type="component" value="Unassembled WGS sequence"/>
</dbReference>
<dbReference type="InterPro" id="IPR017946">
    <property type="entry name" value="PLC-like_Pdiesterase_TIM-brl"/>
</dbReference>
<reference evidence="8" key="1">
    <citation type="journal article" date="2018" name="Int. J. Syst. Evol. Microbiol.">
        <title>Neptunicella marina gen. nov., sp. nov., isolated from surface seawater.</title>
        <authorList>
            <person name="Liu X."/>
            <person name="Lai Q."/>
            <person name="Du Y."/>
            <person name="Zhang X."/>
            <person name="Liu Z."/>
            <person name="Sun F."/>
            <person name="Shao Z."/>
        </authorList>
    </citation>
    <scope>NUCLEOTIDE SEQUENCE</scope>
    <source>
        <strain evidence="8">S27-2</strain>
    </source>
</reference>
<dbReference type="GO" id="GO:0006071">
    <property type="term" value="P:glycerol metabolic process"/>
    <property type="evidence" value="ECO:0007669"/>
    <property type="project" value="UniProtKB-KW"/>
</dbReference>
<evidence type="ECO:0000256" key="4">
    <source>
        <dbReference type="ARBA" id="ARBA00022798"/>
    </source>
</evidence>
<dbReference type="RefSeq" id="WP_186507343.1">
    <property type="nucleotide sequence ID" value="NZ_JACNEP010000010.1"/>
</dbReference>
<name>A0A8J6M040_9ALTE</name>
<sequence>MQLAKLLFITFTGLLTIGPTFAKPVVIGHRGAPGYVPEHTMESAILAYNMGADFIEQDLVVTKDLKLVVLHDIHLETVTDVEQRFPERHRKDGRYYALDFTLAELKTLRVHERTDEKGQQVFKGRYHGYADFRIATFDDEFELITQLNRMTGKQTGFYPEIKSPAWHRQQGVDISQLVINKLRQKGLDDPEKNIYVQCFDFEELKRLRNELGAKVRLVQLLGENSWNEAPTDYDFLKTPAGLKELAQTVQGIGPWLPQILDVKTGKATGLVAQAHQLGLMVHPYTFRVDALPDGITAIQLQDILFQQIKVDGLFSDFTDVTVKYLAQMVKP</sequence>
<dbReference type="AlphaFoldDB" id="A0A8J6M040"/>
<evidence type="ECO:0000256" key="5">
    <source>
        <dbReference type="ARBA" id="ARBA00022801"/>
    </source>
</evidence>
<dbReference type="Gene3D" id="3.20.20.190">
    <property type="entry name" value="Phosphatidylinositol (PI) phosphodiesterase"/>
    <property type="match status" value="1"/>
</dbReference>
<evidence type="ECO:0000256" key="2">
    <source>
        <dbReference type="ARBA" id="ARBA00012247"/>
    </source>
</evidence>
<dbReference type="InterPro" id="IPR030395">
    <property type="entry name" value="GP_PDE_dom"/>
</dbReference>
<keyword evidence="9" id="KW-1185">Reference proteome</keyword>
<evidence type="ECO:0000256" key="6">
    <source>
        <dbReference type="ARBA" id="ARBA00047512"/>
    </source>
</evidence>
<accession>A0A8J6M040</accession>
<evidence type="ECO:0000313" key="8">
    <source>
        <dbReference type="EMBL" id="MBC3766820.1"/>
    </source>
</evidence>
<proteinExistence type="inferred from homology"/>
<dbReference type="Pfam" id="PF03009">
    <property type="entry name" value="GDPD"/>
    <property type="match status" value="1"/>
</dbReference>
<comment type="similarity">
    <text evidence="1">Belongs to the glycerophosphoryl diester phosphodiesterase family.</text>
</comment>
<dbReference type="FunFam" id="3.20.20.190:FF:000009">
    <property type="entry name" value="Glycerophosphodiester phosphodiesterase, periplasmic"/>
    <property type="match status" value="1"/>
</dbReference>